<comment type="caution">
    <text evidence="5">The sequence shown here is derived from an EMBL/GenBank/DDBJ whole genome shotgun (WGS) entry which is preliminary data.</text>
</comment>
<protein>
    <submittedName>
        <fullName evidence="5">Uncharacterized protein</fullName>
    </submittedName>
</protein>
<dbReference type="SUPFAM" id="SSF48452">
    <property type="entry name" value="TPR-like"/>
    <property type="match status" value="1"/>
</dbReference>
<evidence type="ECO:0000256" key="2">
    <source>
        <dbReference type="ARBA" id="ARBA00022803"/>
    </source>
</evidence>
<dbReference type="InterPro" id="IPR019734">
    <property type="entry name" value="TPR_rpt"/>
</dbReference>
<evidence type="ECO:0000256" key="1">
    <source>
        <dbReference type="ARBA" id="ARBA00022737"/>
    </source>
</evidence>
<keyword evidence="4" id="KW-0732">Signal</keyword>
<name>A0ABS7EKQ1_9GAMM</name>
<organism evidence="5 6">
    <name type="scientific">Neiella holothuriorum</name>
    <dbReference type="NCBI Taxonomy" id="2870530"/>
    <lineage>
        <taxon>Bacteria</taxon>
        <taxon>Pseudomonadati</taxon>
        <taxon>Pseudomonadota</taxon>
        <taxon>Gammaproteobacteria</taxon>
        <taxon>Alteromonadales</taxon>
        <taxon>Echinimonadaceae</taxon>
        <taxon>Neiella</taxon>
    </lineage>
</organism>
<evidence type="ECO:0000313" key="6">
    <source>
        <dbReference type="Proteomes" id="UP001166251"/>
    </source>
</evidence>
<keyword evidence="2 3" id="KW-0802">TPR repeat</keyword>
<keyword evidence="1" id="KW-0677">Repeat</keyword>
<dbReference type="PROSITE" id="PS50005">
    <property type="entry name" value="TPR"/>
    <property type="match status" value="1"/>
</dbReference>
<evidence type="ECO:0000256" key="4">
    <source>
        <dbReference type="SAM" id="SignalP"/>
    </source>
</evidence>
<feature type="signal peptide" evidence="4">
    <location>
        <begin position="1"/>
        <end position="23"/>
    </location>
</feature>
<evidence type="ECO:0000313" key="5">
    <source>
        <dbReference type="EMBL" id="MBW8192855.1"/>
    </source>
</evidence>
<dbReference type="EMBL" id="JAHZSS010000030">
    <property type="protein sequence ID" value="MBW8192855.1"/>
    <property type="molecule type" value="Genomic_DNA"/>
</dbReference>
<feature type="chain" id="PRO_5045129078" evidence="4">
    <location>
        <begin position="24"/>
        <end position="385"/>
    </location>
</feature>
<evidence type="ECO:0000256" key="3">
    <source>
        <dbReference type="PROSITE-ProRule" id="PRU00339"/>
    </source>
</evidence>
<dbReference type="Pfam" id="PF13181">
    <property type="entry name" value="TPR_8"/>
    <property type="match status" value="1"/>
</dbReference>
<keyword evidence="6" id="KW-1185">Reference proteome</keyword>
<dbReference type="PANTHER" id="PTHR44943">
    <property type="entry name" value="CELLULOSE SYNTHASE OPERON PROTEIN C"/>
    <property type="match status" value="1"/>
</dbReference>
<sequence length="385" mass="44495">MRELTIILLVWLSLVACSSTSNQAPVVSLSQLNLPQPEHHLGAEIPSLRQIFTLPDSAKKLLDDQFSRYAIDQDRVLDEFRHWMSSPEGFYVEYDNQTTFTVTQTFEERAGNCLSYSILTHAFADYLNLKAYFLEPDVPLFWQMQETFETIGDHINVYVRLPYDREKVFGPTGFIIDFSENDRFKYAKRYELSKEDIVGSFYHNRAAEALAQGDLPLAYSFAFHALNNKPQASKSYSLIGIVLRRMGNVELAEQAYNIGMQLDSMDPVLLNNLVYFYRSEERHYDALLLDLRLEQIQLESPFVIARSAEESFKDGSYKESLKQYNRAIRRADYIHNFYFGKARALLQLGEYDEAMEALMKAQELSTTREQNSKYGGKIAALNRLM</sequence>
<proteinExistence type="predicted"/>
<dbReference type="RefSeq" id="WP_220105477.1">
    <property type="nucleotide sequence ID" value="NZ_JAHZSS010000030.1"/>
</dbReference>
<dbReference type="InterPro" id="IPR011990">
    <property type="entry name" value="TPR-like_helical_dom_sf"/>
</dbReference>
<feature type="repeat" description="TPR" evidence="3">
    <location>
        <begin position="335"/>
        <end position="368"/>
    </location>
</feature>
<dbReference type="SMART" id="SM00028">
    <property type="entry name" value="TPR"/>
    <property type="match status" value="4"/>
</dbReference>
<dbReference type="InterPro" id="IPR051685">
    <property type="entry name" value="Ycf3/AcsC/BcsC/TPR_MFPF"/>
</dbReference>
<accession>A0ABS7EKQ1</accession>
<dbReference type="Proteomes" id="UP001166251">
    <property type="component" value="Unassembled WGS sequence"/>
</dbReference>
<dbReference type="PROSITE" id="PS51257">
    <property type="entry name" value="PROKAR_LIPOPROTEIN"/>
    <property type="match status" value="1"/>
</dbReference>
<gene>
    <name evidence="5" type="ORF">K0504_17595</name>
</gene>
<dbReference type="PANTHER" id="PTHR44943:SF8">
    <property type="entry name" value="TPR REPEAT-CONTAINING PROTEIN MJ0263"/>
    <property type="match status" value="1"/>
</dbReference>
<reference evidence="5" key="1">
    <citation type="submission" date="2021-07" db="EMBL/GenBank/DDBJ databases">
        <title>Neiella marina sp. nov., isolated from the intestinal content of sea cucumber Apostichopus japonicus.</title>
        <authorList>
            <person name="Bai X."/>
        </authorList>
    </citation>
    <scope>NUCLEOTIDE SEQUENCE</scope>
    <source>
        <strain evidence="5">126</strain>
    </source>
</reference>
<dbReference type="Gene3D" id="1.25.40.10">
    <property type="entry name" value="Tetratricopeptide repeat domain"/>
    <property type="match status" value="2"/>
</dbReference>